<feature type="domain" description="VQ" evidence="2">
    <location>
        <begin position="37"/>
        <end position="54"/>
    </location>
</feature>
<protein>
    <submittedName>
        <fullName evidence="3">Sigma factor binding protein 1, chloroplastic</fullName>
    </submittedName>
</protein>
<evidence type="ECO:0000313" key="4">
    <source>
        <dbReference type="Proteomes" id="UP000634136"/>
    </source>
</evidence>
<keyword evidence="4" id="KW-1185">Reference proteome</keyword>
<accession>A0A834W0Z8</accession>
<dbReference type="OrthoDB" id="1929840at2759"/>
<gene>
    <name evidence="3" type="ORF">G2W53_044329</name>
</gene>
<proteinExistence type="predicted"/>
<dbReference type="EMBL" id="JAAIUW010000013">
    <property type="protein sequence ID" value="KAF7805218.1"/>
    <property type="molecule type" value="Genomic_DNA"/>
</dbReference>
<dbReference type="PANTHER" id="PTHR33624">
    <property type="entry name" value="SIGMA FACTOR BINDING PROTEIN 1, CHLOROPLASTIC"/>
    <property type="match status" value="1"/>
</dbReference>
<dbReference type="Pfam" id="PF05678">
    <property type="entry name" value="VQ"/>
    <property type="match status" value="1"/>
</dbReference>
<name>A0A834W0Z8_9FABA</name>
<comment type="caution">
    <text evidence="3">The sequence shown here is derived from an EMBL/GenBank/DDBJ whole genome shotgun (WGS) entry which is preliminary data.</text>
</comment>
<dbReference type="PANTHER" id="PTHR33624:SF2">
    <property type="entry name" value="SIGMA FACTOR BINDING PROTEIN 1, CHLOROPLASTIC"/>
    <property type="match status" value="1"/>
</dbReference>
<organism evidence="3 4">
    <name type="scientific">Senna tora</name>
    <dbReference type="NCBI Taxonomy" id="362788"/>
    <lineage>
        <taxon>Eukaryota</taxon>
        <taxon>Viridiplantae</taxon>
        <taxon>Streptophyta</taxon>
        <taxon>Embryophyta</taxon>
        <taxon>Tracheophyta</taxon>
        <taxon>Spermatophyta</taxon>
        <taxon>Magnoliopsida</taxon>
        <taxon>eudicotyledons</taxon>
        <taxon>Gunneridae</taxon>
        <taxon>Pentapetalae</taxon>
        <taxon>rosids</taxon>
        <taxon>fabids</taxon>
        <taxon>Fabales</taxon>
        <taxon>Fabaceae</taxon>
        <taxon>Caesalpinioideae</taxon>
        <taxon>Cassia clade</taxon>
        <taxon>Senna</taxon>
    </lineage>
</organism>
<dbReference type="InterPro" id="IPR039335">
    <property type="entry name" value="SIB1/2"/>
</dbReference>
<reference evidence="3" key="1">
    <citation type="submission" date="2020-09" db="EMBL/GenBank/DDBJ databases">
        <title>Genome-Enabled Discovery of Anthraquinone Biosynthesis in Senna tora.</title>
        <authorList>
            <person name="Kang S.-H."/>
            <person name="Pandey R.P."/>
            <person name="Lee C.-M."/>
            <person name="Sim J.-S."/>
            <person name="Jeong J.-T."/>
            <person name="Choi B.-S."/>
            <person name="Jung M."/>
            <person name="Ginzburg D."/>
            <person name="Zhao K."/>
            <person name="Won S.Y."/>
            <person name="Oh T.-J."/>
            <person name="Yu Y."/>
            <person name="Kim N.-H."/>
            <person name="Lee O.R."/>
            <person name="Lee T.-H."/>
            <person name="Bashyal P."/>
            <person name="Kim T.-S."/>
            <person name="Lee W.-H."/>
            <person name="Kawkins C."/>
            <person name="Kim C.-K."/>
            <person name="Kim J.S."/>
            <person name="Ahn B.O."/>
            <person name="Rhee S.Y."/>
            <person name="Sohng J.K."/>
        </authorList>
    </citation>
    <scope>NUCLEOTIDE SEQUENCE</scope>
    <source>
        <tissue evidence="3">Leaf</tissue>
    </source>
</reference>
<feature type="compositionally biased region" description="Low complexity" evidence="1">
    <location>
        <begin position="51"/>
        <end position="60"/>
    </location>
</feature>
<dbReference type="AlphaFoldDB" id="A0A834W0Z8"/>
<evidence type="ECO:0000259" key="2">
    <source>
        <dbReference type="Pfam" id="PF05678"/>
    </source>
</evidence>
<feature type="compositionally biased region" description="Polar residues" evidence="1">
    <location>
        <begin position="61"/>
        <end position="70"/>
    </location>
</feature>
<evidence type="ECO:0000313" key="3">
    <source>
        <dbReference type="EMBL" id="KAF7805218.1"/>
    </source>
</evidence>
<sequence length="70" mass="7688">MEKQSSDNGGGEGSYKEDVRRMKIKYISNPVIVKPRNASEFREIVQKLTGKRTTGTSTTSPSDIYASSSS</sequence>
<evidence type="ECO:0000256" key="1">
    <source>
        <dbReference type="SAM" id="MobiDB-lite"/>
    </source>
</evidence>
<dbReference type="Proteomes" id="UP000634136">
    <property type="component" value="Unassembled WGS sequence"/>
</dbReference>
<dbReference type="InterPro" id="IPR008889">
    <property type="entry name" value="VQ"/>
</dbReference>
<feature type="region of interest" description="Disordered" evidence="1">
    <location>
        <begin position="48"/>
        <end position="70"/>
    </location>
</feature>